<dbReference type="InterPro" id="IPR014940">
    <property type="entry name" value="BAAT_C"/>
</dbReference>
<dbReference type="GO" id="GO:0047617">
    <property type="term" value="F:fatty acyl-CoA hydrolase activity"/>
    <property type="evidence" value="ECO:0007669"/>
    <property type="project" value="TreeGrafter"/>
</dbReference>
<evidence type="ECO:0008006" key="7">
    <source>
        <dbReference type="Google" id="ProtNLM"/>
    </source>
</evidence>
<evidence type="ECO:0000313" key="6">
    <source>
        <dbReference type="Proteomes" id="UP001175271"/>
    </source>
</evidence>
<dbReference type="SUPFAM" id="SSF53474">
    <property type="entry name" value="alpha/beta-Hydrolases"/>
    <property type="match status" value="1"/>
</dbReference>
<dbReference type="PANTHER" id="PTHR10824">
    <property type="entry name" value="ACYL-COENZYME A THIOESTERASE-RELATED"/>
    <property type="match status" value="1"/>
</dbReference>
<gene>
    <name evidence="5" type="ORF">QR680_013263</name>
</gene>
<dbReference type="InterPro" id="IPR016662">
    <property type="entry name" value="Acyl-CoA_thioEstase_long-chain"/>
</dbReference>
<dbReference type="Gene3D" id="3.40.50.1820">
    <property type="entry name" value="alpha/beta hydrolase"/>
    <property type="match status" value="1"/>
</dbReference>
<dbReference type="Pfam" id="PF08840">
    <property type="entry name" value="BAAT_C"/>
    <property type="match status" value="1"/>
</dbReference>
<feature type="active site" description="Charge relay system" evidence="2">
    <location>
        <position position="329"/>
    </location>
</feature>
<sequence>MRFSISKPVSLLDEDVEIVAEDLLVAATVRFVLTLLHIDGKFESWAEFRASSSGIVCFSRDAPLQGSYRGVDAMGLFSSIAPADGRRCGSVLNCSAIAGLLLPFQLVARSRKGEILGQTTILKRVLDPSIQRLEVSEGNIRGVLFRPKGNQVHGAVIDMYGLGGGCREHRAALLAEKGFVVLALGLFNYRDRPKRHNDVDILYIKEAIDWITSLTFASQTCALVGHSLGGLIAFLAALRYKKINAVVAINAPSFVDAGLSLLEDGRRAETYLFGPPQAKFAKTVDGEVHYVHMWNHILDSDAASIAPFFVPLEEAPEDIAFFLIAGEKDNVIPSARLQRRLEGRLRRNPRRRIEAAYLEHSGHMVEPPHLPHVSVAFTPPLCWSQGGDRYLQCVDQRTIWPKIQRFLKEAIAVNDDNSKL</sequence>
<dbReference type="PANTHER" id="PTHR10824:SF4">
    <property type="entry name" value="ACYL-COENZYME A THIOESTERASE 1-LIKE"/>
    <property type="match status" value="1"/>
</dbReference>
<evidence type="ECO:0000256" key="2">
    <source>
        <dbReference type="PIRSR" id="PIRSR016521-1"/>
    </source>
</evidence>
<reference evidence="5" key="1">
    <citation type="submission" date="2023-06" db="EMBL/GenBank/DDBJ databases">
        <title>Genomic analysis of the entomopathogenic nematode Steinernema hermaphroditum.</title>
        <authorList>
            <person name="Schwarz E.M."/>
            <person name="Heppert J.K."/>
            <person name="Baniya A."/>
            <person name="Schwartz H.T."/>
            <person name="Tan C.-H."/>
            <person name="Antoshechkin I."/>
            <person name="Sternberg P.W."/>
            <person name="Goodrich-Blair H."/>
            <person name="Dillman A.R."/>
        </authorList>
    </citation>
    <scope>NUCLEOTIDE SEQUENCE</scope>
    <source>
        <strain evidence="5">PS9179</strain>
        <tissue evidence="5">Whole animal</tissue>
    </source>
</reference>
<name>A0AA39I4X3_9BILA</name>
<dbReference type="AlphaFoldDB" id="A0AA39I4X3"/>
<protein>
    <recommendedName>
        <fullName evidence="7">AB hydrolase-1 domain-containing protein</fullName>
    </recommendedName>
</protein>
<dbReference type="EMBL" id="JAUCMV010000002">
    <property type="protein sequence ID" value="KAK0417891.1"/>
    <property type="molecule type" value="Genomic_DNA"/>
</dbReference>
<evidence type="ECO:0000259" key="3">
    <source>
        <dbReference type="Pfam" id="PF04775"/>
    </source>
</evidence>
<keyword evidence="6" id="KW-1185">Reference proteome</keyword>
<dbReference type="InterPro" id="IPR042490">
    <property type="entry name" value="Thio_Ohase/BAAT_N"/>
</dbReference>
<feature type="active site" description="Charge relay system" evidence="2">
    <location>
        <position position="363"/>
    </location>
</feature>
<feature type="domain" description="Acyl-CoA thioester hydrolase/bile acid-CoA amino acid N-acetyltransferase" evidence="3">
    <location>
        <begin position="13"/>
        <end position="137"/>
    </location>
</feature>
<dbReference type="Gene3D" id="2.60.40.2240">
    <property type="entry name" value="Acyl-CoA thioester hydrolase/BAAT N-terminal domain"/>
    <property type="match status" value="1"/>
</dbReference>
<dbReference type="GO" id="GO:0006637">
    <property type="term" value="P:acyl-CoA metabolic process"/>
    <property type="evidence" value="ECO:0007669"/>
    <property type="project" value="InterPro"/>
</dbReference>
<dbReference type="InterPro" id="IPR006862">
    <property type="entry name" value="Thio_Ohase/aa_AcTrfase"/>
</dbReference>
<evidence type="ECO:0000259" key="4">
    <source>
        <dbReference type="Pfam" id="PF08840"/>
    </source>
</evidence>
<comment type="similarity">
    <text evidence="1">Belongs to the C/M/P thioester hydrolase family.</text>
</comment>
<evidence type="ECO:0000313" key="5">
    <source>
        <dbReference type="EMBL" id="KAK0417891.1"/>
    </source>
</evidence>
<dbReference type="InterPro" id="IPR029058">
    <property type="entry name" value="AB_hydrolase_fold"/>
</dbReference>
<feature type="active site" description="Charge relay system" evidence="2">
    <location>
        <position position="227"/>
    </location>
</feature>
<dbReference type="Proteomes" id="UP001175271">
    <property type="component" value="Unassembled WGS sequence"/>
</dbReference>
<dbReference type="GO" id="GO:0006631">
    <property type="term" value="P:fatty acid metabolic process"/>
    <property type="evidence" value="ECO:0007669"/>
    <property type="project" value="TreeGrafter"/>
</dbReference>
<organism evidence="5 6">
    <name type="scientific">Steinernema hermaphroditum</name>
    <dbReference type="NCBI Taxonomy" id="289476"/>
    <lineage>
        <taxon>Eukaryota</taxon>
        <taxon>Metazoa</taxon>
        <taxon>Ecdysozoa</taxon>
        <taxon>Nematoda</taxon>
        <taxon>Chromadorea</taxon>
        <taxon>Rhabditida</taxon>
        <taxon>Tylenchina</taxon>
        <taxon>Panagrolaimomorpha</taxon>
        <taxon>Strongyloidoidea</taxon>
        <taxon>Steinernematidae</taxon>
        <taxon>Steinernema</taxon>
    </lineage>
</organism>
<accession>A0AA39I4X3</accession>
<dbReference type="PIRSF" id="PIRSF016521">
    <property type="entry name" value="Acyl-CoA_hydro"/>
    <property type="match status" value="1"/>
</dbReference>
<comment type="caution">
    <text evidence="5">The sequence shown here is derived from an EMBL/GenBank/DDBJ whole genome shotgun (WGS) entry which is preliminary data.</text>
</comment>
<proteinExistence type="inferred from homology"/>
<evidence type="ECO:0000256" key="1">
    <source>
        <dbReference type="ARBA" id="ARBA00006538"/>
    </source>
</evidence>
<feature type="domain" description="BAAT/Acyl-CoA thioester hydrolase C-terminal" evidence="4">
    <location>
        <begin position="199"/>
        <end position="411"/>
    </location>
</feature>
<dbReference type="Pfam" id="PF04775">
    <property type="entry name" value="Bile_Hydr_Trans"/>
    <property type="match status" value="1"/>
</dbReference>